<evidence type="ECO:0000313" key="1">
    <source>
        <dbReference type="EMBL" id="SFG07271.1"/>
    </source>
</evidence>
<accession>A0A1I2P1C1</accession>
<gene>
    <name evidence="1" type="ORF">SAMN05660649_00569</name>
</gene>
<dbReference type="RefSeq" id="WP_092468531.1">
    <property type="nucleotide sequence ID" value="NZ_FOOX01000002.1"/>
</dbReference>
<sequence length="82" mass="9016">MNFIPNFPENLCGILKDLVGEKVIIILESGDKELVKVVAVKGNILIAITMADRKFKFVDCDCICAVIADCLDVIADRFLTSL</sequence>
<proteinExistence type="predicted"/>
<evidence type="ECO:0000313" key="2">
    <source>
        <dbReference type="Proteomes" id="UP000199337"/>
    </source>
</evidence>
<keyword evidence="2" id="KW-1185">Reference proteome</keyword>
<name>A0A1I2P1C1_9FIRM</name>
<protein>
    <submittedName>
        <fullName evidence="1">Uncharacterized protein</fullName>
    </submittedName>
</protein>
<dbReference type="AlphaFoldDB" id="A0A1I2P1C1"/>
<dbReference type="EMBL" id="FOOX01000002">
    <property type="protein sequence ID" value="SFG07271.1"/>
    <property type="molecule type" value="Genomic_DNA"/>
</dbReference>
<dbReference type="Proteomes" id="UP000199337">
    <property type="component" value="Unassembled WGS sequence"/>
</dbReference>
<reference evidence="2" key="1">
    <citation type="submission" date="2016-10" db="EMBL/GenBank/DDBJ databases">
        <authorList>
            <person name="Varghese N."/>
            <person name="Submissions S."/>
        </authorList>
    </citation>
    <scope>NUCLEOTIDE SEQUENCE [LARGE SCALE GENOMIC DNA]</scope>
    <source>
        <strain evidence="2">DSM 17038</strain>
    </source>
</reference>
<organism evidence="1 2">
    <name type="scientific">Desulfotruncus arcticus DSM 17038</name>
    <dbReference type="NCBI Taxonomy" id="1121424"/>
    <lineage>
        <taxon>Bacteria</taxon>
        <taxon>Bacillati</taxon>
        <taxon>Bacillota</taxon>
        <taxon>Clostridia</taxon>
        <taxon>Eubacteriales</taxon>
        <taxon>Desulfallaceae</taxon>
        <taxon>Desulfotruncus</taxon>
    </lineage>
</organism>